<evidence type="ECO:0000313" key="8">
    <source>
        <dbReference type="Proteomes" id="UP000587991"/>
    </source>
</evidence>
<feature type="transmembrane region" description="Helical" evidence="6">
    <location>
        <begin position="6"/>
        <end position="29"/>
    </location>
</feature>
<evidence type="ECO:0000256" key="6">
    <source>
        <dbReference type="SAM" id="Phobius"/>
    </source>
</evidence>
<reference evidence="7 8" key="1">
    <citation type="submission" date="2020-04" db="EMBL/GenBank/DDBJ databases">
        <title>Draft genome of Leeia sp. IMCC25680.</title>
        <authorList>
            <person name="Song J."/>
            <person name="Cho J.-C."/>
        </authorList>
    </citation>
    <scope>NUCLEOTIDE SEQUENCE [LARGE SCALE GENOMIC DNA]</scope>
    <source>
        <strain evidence="7 8">IMCC25680</strain>
    </source>
</reference>
<keyword evidence="4 6" id="KW-1133">Transmembrane helix</keyword>
<keyword evidence="5 6" id="KW-0472">Membrane</keyword>
<dbReference type="InterPro" id="IPR001123">
    <property type="entry name" value="LeuE-type"/>
</dbReference>
<comment type="caution">
    <text evidence="7">The sequence shown here is derived from an EMBL/GenBank/DDBJ whole genome shotgun (WGS) entry which is preliminary data.</text>
</comment>
<keyword evidence="8" id="KW-1185">Reference proteome</keyword>
<dbReference type="Pfam" id="PF01810">
    <property type="entry name" value="LysE"/>
    <property type="match status" value="1"/>
</dbReference>
<keyword evidence="2" id="KW-1003">Cell membrane</keyword>
<feature type="transmembrane region" description="Helical" evidence="6">
    <location>
        <begin position="41"/>
        <end position="65"/>
    </location>
</feature>
<name>A0A847SAM9_9NEIS</name>
<feature type="transmembrane region" description="Helical" evidence="6">
    <location>
        <begin position="71"/>
        <end position="89"/>
    </location>
</feature>
<dbReference type="AlphaFoldDB" id="A0A847SAM9"/>
<feature type="transmembrane region" description="Helical" evidence="6">
    <location>
        <begin position="130"/>
        <end position="152"/>
    </location>
</feature>
<sequence length="210" mass="21832">MQDLYVLAGILAALAIGAVSPGPSFVMVARESVSVSRGNGLAAAFGMGLGGLLMSSAAMLGLTMVLLAVPLLYLVLKVIGGLYLCYLGYRIFRGASAALADAGGGARQAHSASRSFWMAFTTQISNPKTAIVYASVFATFLPGKVSLLLALLVLLGGWMIEVGWYATVALLLSAPAPRRTYLRFKTALDRAAGTVMMALGVRLVSSAIKP</sequence>
<evidence type="ECO:0000256" key="5">
    <source>
        <dbReference type="ARBA" id="ARBA00023136"/>
    </source>
</evidence>
<feature type="transmembrane region" description="Helical" evidence="6">
    <location>
        <begin position="158"/>
        <end position="176"/>
    </location>
</feature>
<evidence type="ECO:0000256" key="4">
    <source>
        <dbReference type="ARBA" id="ARBA00022989"/>
    </source>
</evidence>
<dbReference type="PANTHER" id="PTHR30086">
    <property type="entry name" value="ARGININE EXPORTER PROTEIN ARGO"/>
    <property type="match status" value="1"/>
</dbReference>
<dbReference type="PANTHER" id="PTHR30086:SF19">
    <property type="entry name" value="THREONINE EFFLUX PROTEIN"/>
    <property type="match status" value="1"/>
</dbReference>
<protein>
    <submittedName>
        <fullName evidence="7">LysE family translocator</fullName>
    </submittedName>
</protein>
<gene>
    <name evidence="7" type="ORF">HF682_04375</name>
</gene>
<dbReference type="EMBL" id="JABAIM010000001">
    <property type="protein sequence ID" value="NLR74389.1"/>
    <property type="molecule type" value="Genomic_DNA"/>
</dbReference>
<evidence type="ECO:0000313" key="7">
    <source>
        <dbReference type="EMBL" id="NLR74389.1"/>
    </source>
</evidence>
<dbReference type="Proteomes" id="UP000587991">
    <property type="component" value="Unassembled WGS sequence"/>
</dbReference>
<proteinExistence type="predicted"/>
<dbReference type="GO" id="GO:0005886">
    <property type="term" value="C:plasma membrane"/>
    <property type="evidence" value="ECO:0007669"/>
    <property type="project" value="UniProtKB-SubCell"/>
</dbReference>
<organism evidence="7 8">
    <name type="scientific">Leeia aquatica</name>
    <dbReference type="NCBI Taxonomy" id="2725557"/>
    <lineage>
        <taxon>Bacteria</taxon>
        <taxon>Pseudomonadati</taxon>
        <taxon>Pseudomonadota</taxon>
        <taxon>Betaproteobacteria</taxon>
        <taxon>Neisseriales</taxon>
        <taxon>Leeiaceae</taxon>
        <taxon>Leeia</taxon>
    </lineage>
</organism>
<evidence type="ECO:0000256" key="1">
    <source>
        <dbReference type="ARBA" id="ARBA00004651"/>
    </source>
</evidence>
<evidence type="ECO:0000256" key="2">
    <source>
        <dbReference type="ARBA" id="ARBA00022475"/>
    </source>
</evidence>
<evidence type="ECO:0000256" key="3">
    <source>
        <dbReference type="ARBA" id="ARBA00022692"/>
    </source>
</evidence>
<comment type="subcellular location">
    <subcellularLocation>
        <location evidence="1">Cell membrane</location>
        <topology evidence="1">Multi-pass membrane protein</topology>
    </subcellularLocation>
</comment>
<dbReference type="GO" id="GO:0015171">
    <property type="term" value="F:amino acid transmembrane transporter activity"/>
    <property type="evidence" value="ECO:0007669"/>
    <property type="project" value="TreeGrafter"/>
</dbReference>
<keyword evidence="3 6" id="KW-0812">Transmembrane</keyword>
<accession>A0A847SAM9</accession>